<sequence length="183" mass="19505">MTAECLPAVEAHKRRRHVRSPNEGCRSRSLKQEGTSTLRGNDEQTVGPERSMRTSHVRVIPGTTYAPSDGEGHPSKEVGSPTLGRVRDEHGAVKVSSGGLRCGTTPRNREAGVNVRSRDGQGLGVPRAAVCAHLRLLGVWRDRPLQDAAKVGVGVMIESSSLTPEEMGMVPPPGVPAVPMPQP</sequence>
<proteinExistence type="predicted"/>
<name>A0ACC1NKI9_9APHY</name>
<protein>
    <submittedName>
        <fullName evidence="1">Uncharacterized protein</fullName>
    </submittedName>
</protein>
<reference evidence="1" key="1">
    <citation type="submission" date="2022-08" db="EMBL/GenBank/DDBJ databases">
        <title>Genome Sequence of Pycnoporus sanguineus.</title>
        <authorList>
            <person name="Buettner E."/>
        </authorList>
    </citation>
    <scope>NUCLEOTIDE SEQUENCE</scope>
    <source>
        <strain evidence="1">CG-C14</strain>
    </source>
</reference>
<dbReference type="EMBL" id="JANSHE010004257">
    <property type="protein sequence ID" value="KAJ2979328.1"/>
    <property type="molecule type" value="Genomic_DNA"/>
</dbReference>
<keyword evidence="2" id="KW-1185">Reference proteome</keyword>
<gene>
    <name evidence="1" type="ORF">NUW54_g11153</name>
</gene>
<dbReference type="Proteomes" id="UP001144978">
    <property type="component" value="Unassembled WGS sequence"/>
</dbReference>
<comment type="caution">
    <text evidence="1">The sequence shown here is derived from an EMBL/GenBank/DDBJ whole genome shotgun (WGS) entry which is preliminary data.</text>
</comment>
<evidence type="ECO:0000313" key="1">
    <source>
        <dbReference type="EMBL" id="KAJ2979328.1"/>
    </source>
</evidence>
<accession>A0ACC1NKI9</accession>
<evidence type="ECO:0000313" key="2">
    <source>
        <dbReference type="Proteomes" id="UP001144978"/>
    </source>
</evidence>
<organism evidence="1 2">
    <name type="scientific">Trametes sanguinea</name>
    <dbReference type="NCBI Taxonomy" id="158606"/>
    <lineage>
        <taxon>Eukaryota</taxon>
        <taxon>Fungi</taxon>
        <taxon>Dikarya</taxon>
        <taxon>Basidiomycota</taxon>
        <taxon>Agaricomycotina</taxon>
        <taxon>Agaricomycetes</taxon>
        <taxon>Polyporales</taxon>
        <taxon>Polyporaceae</taxon>
        <taxon>Trametes</taxon>
    </lineage>
</organism>